<protein>
    <submittedName>
        <fullName evidence="4">Transposase</fullName>
    </submittedName>
</protein>
<feature type="region of interest" description="Disordered" evidence="2">
    <location>
        <begin position="98"/>
        <end position="119"/>
    </location>
</feature>
<dbReference type="GO" id="GO:0003677">
    <property type="term" value="F:DNA binding"/>
    <property type="evidence" value="ECO:0007669"/>
    <property type="project" value="UniProtKB-KW"/>
</dbReference>
<dbReference type="Pfam" id="PF07282">
    <property type="entry name" value="Cas12f1-like_TNB"/>
    <property type="match status" value="1"/>
</dbReference>
<reference evidence="4" key="2">
    <citation type="journal article" date="2021" name="PeerJ">
        <title>Extensive microbial diversity within the chicken gut microbiome revealed by metagenomics and culture.</title>
        <authorList>
            <person name="Gilroy R."/>
            <person name="Ravi A."/>
            <person name="Getino M."/>
            <person name="Pursley I."/>
            <person name="Horton D.L."/>
            <person name="Alikhan N.F."/>
            <person name="Baker D."/>
            <person name="Gharbi K."/>
            <person name="Hall N."/>
            <person name="Watson M."/>
            <person name="Adriaenssens E.M."/>
            <person name="Foster-Nyarko E."/>
            <person name="Jarju S."/>
            <person name="Secka A."/>
            <person name="Antonio M."/>
            <person name="Oren A."/>
            <person name="Chaudhuri R.R."/>
            <person name="La Ragione R."/>
            <person name="Hildebrand F."/>
            <person name="Pallen M.J."/>
        </authorList>
    </citation>
    <scope>NUCLEOTIDE SEQUENCE</scope>
    <source>
        <strain evidence="4">10192</strain>
    </source>
</reference>
<reference evidence="4" key="1">
    <citation type="submission" date="2020-10" db="EMBL/GenBank/DDBJ databases">
        <authorList>
            <person name="Gilroy R."/>
        </authorList>
    </citation>
    <scope>NUCLEOTIDE SEQUENCE</scope>
    <source>
        <strain evidence="4">10192</strain>
    </source>
</reference>
<evidence type="ECO:0000256" key="2">
    <source>
        <dbReference type="SAM" id="MobiDB-lite"/>
    </source>
</evidence>
<dbReference type="Proteomes" id="UP000823632">
    <property type="component" value="Unassembled WGS sequence"/>
</dbReference>
<evidence type="ECO:0000313" key="5">
    <source>
        <dbReference type="Proteomes" id="UP000823632"/>
    </source>
</evidence>
<organism evidence="4 5">
    <name type="scientific">Candidatus Scatousia excrementipullorum</name>
    <dbReference type="NCBI Taxonomy" id="2840936"/>
    <lineage>
        <taxon>Bacteria</taxon>
        <taxon>Candidatus Scatousia</taxon>
    </lineage>
</organism>
<sequence length="119" mass="13373">WKCREYDSVLMYANKWFASSKTCNHCGEVNTELKLSDREWVCPKCGCIVDRDYNAACNLRDYFFRVMDLRNINSTDGTAGIDACGDSSSTLRETLMQAGSAKQESSVGDPEAPSCYRWG</sequence>
<evidence type="ECO:0000313" key="4">
    <source>
        <dbReference type="EMBL" id="MBO8430997.1"/>
    </source>
</evidence>
<feature type="domain" description="Cas12f1-like TNB" evidence="3">
    <location>
        <begin position="1"/>
        <end position="59"/>
    </location>
</feature>
<dbReference type="SUPFAM" id="SSF57783">
    <property type="entry name" value="Zinc beta-ribbon"/>
    <property type="match status" value="1"/>
</dbReference>
<evidence type="ECO:0000259" key="3">
    <source>
        <dbReference type="Pfam" id="PF07282"/>
    </source>
</evidence>
<comment type="caution">
    <text evidence="4">The sequence shown here is derived from an EMBL/GenBank/DDBJ whole genome shotgun (WGS) entry which is preliminary data.</text>
</comment>
<gene>
    <name evidence="4" type="ORF">IAC76_06375</name>
</gene>
<proteinExistence type="predicted"/>
<accession>A0A9D9DN98</accession>
<name>A0A9D9DN98_9BACT</name>
<dbReference type="InterPro" id="IPR010095">
    <property type="entry name" value="Cas12f1-like_TNB"/>
</dbReference>
<keyword evidence="1" id="KW-0238">DNA-binding</keyword>
<dbReference type="AlphaFoldDB" id="A0A9D9DN98"/>
<evidence type="ECO:0000256" key="1">
    <source>
        <dbReference type="ARBA" id="ARBA00023125"/>
    </source>
</evidence>
<feature type="non-terminal residue" evidence="4">
    <location>
        <position position="1"/>
    </location>
</feature>
<dbReference type="EMBL" id="JADIND010000139">
    <property type="protein sequence ID" value="MBO8430997.1"/>
    <property type="molecule type" value="Genomic_DNA"/>
</dbReference>